<dbReference type="InterPro" id="IPR035566">
    <property type="entry name" value="Ribosomal_protein_bL20_C"/>
</dbReference>
<evidence type="ECO:0000313" key="8">
    <source>
        <dbReference type="Proteomes" id="UP000176228"/>
    </source>
</evidence>
<dbReference type="GO" id="GO:1990904">
    <property type="term" value="C:ribonucleoprotein complex"/>
    <property type="evidence" value="ECO:0007669"/>
    <property type="project" value="UniProtKB-KW"/>
</dbReference>
<proteinExistence type="inferred from homology"/>
<reference evidence="7 8" key="1">
    <citation type="journal article" date="2016" name="Nat. Commun.">
        <title>Thousands of microbial genomes shed light on interconnected biogeochemical processes in an aquifer system.</title>
        <authorList>
            <person name="Anantharaman K."/>
            <person name="Brown C.T."/>
            <person name="Hug L.A."/>
            <person name="Sharon I."/>
            <person name="Castelle C.J."/>
            <person name="Probst A.J."/>
            <person name="Thomas B.C."/>
            <person name="Singh A."/>
            <person name="Wilkins M.J."/>
            <person name="Karaoz U."/>
            <person name="Brodie E.L."/>
            <person name="Williams K.H."/>
            <person name="Hubbard S.S."/>
            <person name="Banfield J.F."/>
        </authorList>
    </citation>
    <scope>NUCLEOTIDE SEQUENCE [LARGE SCALE GENOMIC DNA]</scope>
</reference>
<dbReference type="CDD" id="cd07026">
    <property type="entry name" value="Ribosomal_L20"/>
    <property type="match status" value="1"/>
</dbReference>
<dbReference type="FunFam" id="1.10.1900.20:FF:000001">
    <property type="entry name" value="50S ribosomal protein L20"/>
    <property type="match status" value="1"/>
</dbReference>
<dbReference type="GO" id="GO:0003735">
    <property type="term" value="F:structural constituent of ribosome"/>
    <property type="evidence" value="ECO:0007669"/>
    <property type="project" value="InterPro"/>
</dbReference>
<name>A0A1F6BB53_9BACT</name>
<keyword evidence="5 6" id="KW-0699">rRNA-binding</keyword>
<evidence type="ECO:0000256" key="1">
    <source>
        <dbReference type="ARBA" id="ARBA00007698"/>
    </source>
</evidence>
<dbReference type="Proteomes" id="UP000176228">
    <property type="component" value="Unassembled WGS sequence"/>
</dbReference>
<dbReference type="AlphaFoldDB" id="A0A1F6BB53"/>
<evidence type="ECO:0000313" key="7">
    <source>
        <dbReference type="EMBL" id="OGG34191.1"/>
    </source>
</evidence>
<dbReference type="GO" id="GO:0019843">
    <property type="term" value="F:rRNA binding"/>
    <property type="evidence" value="ECO:0007669"/>
    <property type="project" value="UniProtKB-UniRule"/>
</dbReference>
<dbReference type="PRINTS" id="PR00062">
    <property type="entry name" value="RIBOSOMALL20"/>
</dbReference>
<dbReference type="InterPro" id="IPR005813">
    <property type="entry name" value="Ribosomal_bL20"/>
</dbReference>
<comment type="similarity">
    <text evidence="1 5 6">Belongs to the bacterial ribosomal protein bL20 family.</text>
</comment>
<accession>A0A1F6BB53</accession>
<comment type="function">
    <text evidence="5 6">Binds directly to 23S ribosomal RNA and is necessary for the in vitro assembly process of the 50S ribosomal subunit. It is not involved in the protein synthesizing functions of that subunit.</text>
</comment>
<dbReference type="EMBL" id="MFJU01000035">
    <property type="protein sequence ID" value="OGG34191.1"/>
    <property type="molecule type" value="Genomic_DNA"/>
</dbReference>
<dbReference type="Gene3D" id="1.10.1900.20">
    <property type="entry name" value="Ribosomal protein L20"/>
    <property type="match status" value="1"/>
</dbReference>
<gene>
    <name evidence="5" type="primary">rplT</name>
    <name evidence="7" type="ORF">A2968_03385</name>
</gene>
<dbReference type="SUPFAM" id="SSF74731">
    <property type="entry name" value="Ribosomal protein L20"/>
    <property type="match status" value="1"/>
</dbReference>
<keyword evidence="3 5" id="KW-0687">Ribonucleoprotein</keyword>
<evidence type="ECO:0000256" key="6">
    <source>
        <dbReference type="RuleBase" id="RU000560"/>
    </source>
</evidence>
<sequence length="116" mass="13738">MMRIKRGITSHRRHKKLLESVKGYRMSKRRLVKMAQEAKLHAGMYAYQGRKKKKSDFRRLWITRITKAVQAQGLSYSQFIHKLKLNKIVLDRKILSEMLTEDMDGFKTLVDTVKKS</sequence>
<keyword evidence="2 5" id="KW-0689">Ribosomal protein</keyword>
<organism evidence="7 8">
    <name type="scientific">Candidatus Gottesmanbacteria bacterium RIFCSPLOWO2_01_FULL_42_22</name>
    <dbReference type="NCBI Taxonomy" id="1798391"/>
    <lineage>
        <taxon>Bacteria</taxon>
        <taxon>Candidatus Gottesmaniibacteriota</taxon>
    </lineage>
</organism>
<dbReference type="PANTHER" id="PTHR10986">
    <property type="entry name" value="39S RIBOSOMAL PROTEIN L20"/>
    <property type="match status" value="1"/>
</dbReference>
<dbReference type="GO" id="GO:0000027">
    <property type="term" value="P:ribosomal large subunit assembly"/>
    <property type="evidence" value="ECO:0007669"/>
    <property type="project" value="UniProtKB-UniRule"/>
</dbReference>
<dbReference type="STRING" id="1798391.A2968_03385"/>
<evidence type="ECO:0000256" key="5">
    <source>
        <dbReference type="HAMAP-Rule" id="MF_00382"/>
    </source>
</evidence>
<dbReference type="NCBIfam" id="TIGR01032">
    <property type="entry name" value="rplT_bact"/>
    <property type="match status" value="1"/>
</dbReference>
<dbReference type="Gene3D" id="6.10.160.10">
    <property type="match status" value="1"/>
</dbReference>
<protein>
    <recommendedName>
        <fullName evidence="4 5">Large ribosomal subunit protein bL20</fullName>
    </recommendedName>
</protein>
<evidence type="ECO:0000256" key="2">
    <source>
        <dbReference type="ARBA" id="ARBA00022980"/>
    </source>
</evidence>
<keyword evidence="5 6" id="KW-0694">RNA-binding</keyword>
<dbReference type="HAMAP" id="MF_00382">
    <property type="entry name" value="Ribosomal_bL20"/>
    <property type="match status" value="1"/>
</dbReference>
<comment type="caution">
    <text evidence="7">The sequence shown here is derived from an EMBL/GenBank/DDBJ whole genome shotgun (WGS) entry which is preliminary data.</text>
</comment>
<dbReference type="Pfam" id="PF00453">
    <property type="entry name" value="Ribosomal_L20"/>
    <property type="match status" value="1"/>
</dbReference>
<evidence type="ECO:0000256" key="3">
    <source>
        <dbReference type="ARBA" id="ARBA00023274"/>
    </source>
</evidence>
<dbReference type="GO" id="GO:0006412">
    <property type="term" value="P:translation"/>
    <property type="evidence" value="ECO:0007669"/>
    <property type="project" value="InterPro"/>
</dbReference>
<evidence type="ECO:0000256" key="4">
    <source>
        <dbReference type="ARBA" id="ARBA00035172"/>
    </source>
</evidence>
<dbReference type="GO" id="GO:0005840">
    <property type="term" value="C:ribosome"/>
    <property type="evidence" value="ECO:0007669"/>
    <property type="project" value="UniProtKB-KW"/>
</dbReference>